<dbReference type="AlphaFoldDB" id="A0A0D7X4W3"/>
<feature type="region of interest" description="Disordered" evidence="1">
    <location>
        <begin position="178"/>
        <end position="201"/>
    </location>
</feature>
<dbReference type="Proteomes" id="UP000032534">
    <property type="component" value="Unassembled WGS sequence"/>
</dbReference>
<feature type="signal peptide" evidence="2">
    <location>
        <begin position="1"/>
        <end position="24"/>
    </location>
</feature>
<protein>
    <recommendedName>
        <fullName evidence="5">YhcN/YlaJ family sporulation lipoprotein</fullName>
    </recommendedName>
</protein>
<dbReference type="RefSeq" id="WP_044645728.1">
    <property type="nucleotide sequence ID" value="NZ_JTHP01000012.1"/>
</dbReference>
<feature type="region of interest" description="Disordered" evidence="1">
    <location>
        <begin position="307"/>
        <end position="336"/>
    </location>
</feature>
<evidence type="ECO:0008006" key="5">
    <source>
        <dbReference type="Google" id="ProtNLM"/>
    </source>
</evidence>
<name>A0A0D7X4W3_9BACL</name>
<feature type="compositionally biased region" description="Polar residues" evidence="1">
    <location>
        <begin position="315"/>
        <end position="329"/>
    </location>
</feature>
<evidence type="ECO:0000256" key="1">
    <source>
        <dbReference type="SAM" id="MobiDB-lite"/>
    </source>
</evidence>
<feature type="chain" id="PRO_5039141813" description="YhcN/YlaJ family sporulation lipoprotein" evidence="2">
    <location>
        <begin position="25"/>
        <end position="336"/>
    </location>
</feature>
<dbReference type="Pfam" id="PF09580">
    <property type="entry name" value="Spore_YhcN_YlaJ"/>
    <property type="match status" value="2"/>
</dbReference>
<dbReference type="EMBL" id="JTHP01000012">
    <property type="protein sequence ID" value="KJD46013.1"/>
    <property type="molecule type" value="Genomic_DNA"/>
</dbReference>
<proteinExistence type="predicted"/>
<feature type="compositionally biased region" description="Low complexity" evidence="1">
    <location>
        <begin position="131"/>
        <end position="157"/>
    </location>
</feature>
<keyword evidence="2" id="KW-0732">Signal</keyword>
<dbReference type="OrthoDB" id="1707228at2"/>
<accession>A0A0D7X4W3</accession>
<evidence type="ECO:0000313" key="4">
    <source>
        <dbReference type="Proteomes" id="UP000032534"/>
    </source>
</evidence>
<comment type="caution">
    <text evidence="3">The sequence shown here is derived from an EMBL/GenBank/DDBJ whole genome shotgun (WGS) entry which is preliminary data.</text>
</comment>
<evidence type="ECO:0000256" key="2">
    <source>
        <dbReference type="SAM" id="SignalP"/>
    </source>
</evidence>
<feature type="compositionally biased region" description="Gly residues" evidence="1">
    <location>
        <begin position="121"/>
        <end position="130"/>
    </location>
</feature>
<gene>
    <name evidence="3" type="ORF">QD47_08510</name>
</gene>
<dbReference type="InterPro" id="IPR019076">
    <property type="entry name" value="Spore_lipoprot_YhcN/YlaJ-like"/>
</dbReference>
<organism evidence="3 4">
    <name type="scientific">Paenibacillus terrae</name>
    <dbReference type="NCBI Taxonomy" id="159743"/>
    <lineage>
        <taxon>Bacteria</taxon>
        <taxon>Bacillati</taxon>
        <taxon>Bacillota</taxon>
        <taxon>Bacilli</taxon>
        <taxon>Bacillales</taxon>
        <taxon>Paenibacillaceae</taxon>
        <taxon>Paenibacillus</taxon>
    </lineage>
</organism>
<reference evidence="3 4" key="1">
    <citation type="submission" date="2014-11" db="EMBL/GenBank/DDBJ databases">
        <title>Draft Genome Sequences of Paenibacillus polymyxa NRRL B-30509 and Paenibacillus terrae NRRL B-30644, Strains from a Poultry Environment that Produce Tridecaptin A and Paenicidins.</title>
        <authorList>
            <person name="van Belkum M.J."/>
            <person name="Lohans C.T."/>
            <person name="Vederas J.C."/>
        </authorList>
    </citation>
    <scope>NUCLEOTIDE SEQUENCE [LARGE SCALE GENOMIC DNA]</scope>
    <source>
        <strain evidence="3 4">NRRL B-30644</strain>
    </source>
</reference>
<dbReference type="PROSITE" id="PS51257">
    <property type="entry name" value="PROKAR_LIPOPROTEIN"/>
    <property type="match status" value="1"/>
</dbReference>
<feature type="region of interest" description="Disordered" evidence="1">
    <location>
        <begin position="121"/>
        <end position="157"/>
    </location>
</feature>
<keyword evidence="4" id="KW-1185">Reference proteome</keyword>
<sequence length="336" mass="35157">MPGTKKVISLTISAALLASMAALTGCGTANHNVRTNTTRYNAQSTHHMDGVNRFGAKSNGMDGMRLNQNANGTGHQIGNLQVDRNLSKRISELPDVKSATVLVGNRNAYVAVSLKDQANGTGTGTSGVKGTGHSMNTHGTTTHGTTTHGTTTHGMTTHGMTTHGIDGTRGNYTTDGTAPGITDNGVNGPGTPARRGDGLYGTMGTGSYGMIRGLTDGTRTDIGRTDGTTVEGARTAYEPNTLTEAVKSRISNKVKQFAPSIEQVYVSANPDFVKHTTDFTRSVQNGHPIKGMSAQLADIIQRVFPTPVAGATHPTDGSTTAPTRPQNYTPAPMNHR</sequence>
<dbReference type="PATRIC" id="fig|159743.3.peg.1866"/>
<evidence type="ECO:0000313" key="3">
    <source>
        <dbReference type="EMBL" id="KJD46013.1"/>
    </source>
</evidence>